<dbReference type="Pfam" id="PF00069">
    <property type="entry name" value="Pkinase"/>
    <property type="match status" value="1"/>
</dbReference>
<evidence type="ECO:0000256" key="2">
    <source>
        <dbReference type="SAM" id="MobiDB-lite"/>
    </source>
</evidence>
<dbReference type="CDD" id="cd14016">
    <property type="entry name" value="STKc_CK1"/>
    <property type="match status" value="1"/>
</dbReference>
<feature type="compositionally biased region" description="Polar residues" evidence="2">
    <location>
        <begin position="61"/>
        <end position="73"/>
    </location>
</feature>
<reference evidence="4" key="1">
    <citation type="journal article" date="2023" name="Mol. Biol. Evol.">
        <title>Third-Generation Sequencing Reveals the Adaptive Role of the Epigenome in Three Deep-Sea Polychaetes.</title>
        <authorList>
            <person name="Perez M."/>
            <person name="Aroh O."/>
            <person name="Sun Y."/>
            <person name="Lan Y."/>
            <person name="Juniper S.K."/>
            <person name="Young C.R."/>
            <person name="Angers B."/>
            <person name="Qian P.Y."/>
        </authorList>
    </citation>
    <scope>NUCLEOTIDE SEQUENCE</scope>
    <source>
        <strain evidence="4">R07B-5</strain>
    </source>
</reference>
<keyword evidence="5" id="KW-1185">Reference proteome</keyword>
<comment type="caution">
    <text evidence="4">The sequence shown here is derived from an EMBL/GenBank/DDBJ whole genome shotgun (WGS) entry which is preliminary data.</text>
</comment>
<evidence type="ECO:0000313" key="5">
    <source>
        <dbReference type="Proteomes" id="UP001209878"/>
    </source>
</evidence>
<dbReference type="InterPro" id="IPR011009">
    <property type="entry name" value="Kinase-like_dom_sf"/>
</dbReference>
<dbReference type="GO" id="GO:0004674">
    <property type="term" value="F:protein serine/threonine kinase activity"/>
    <property type="evidence" value="ECO:0007669"/>
    <property type="project" value="UniProtKB-EC"/>
</dbReference>
<dbReference type="InterPro" id="IPR050235">
    <property type="entry name" value="CK1_Ser-Thr_kinase"/>
</dbReference>
<dbReference type="Proteomes" id="UP001209878">
    <property type="component" value="Unassembled WGS sequence"/>
</dbReference>
<evidence type="ECO:0000256" key="1">
    <source>
        <dbReference type="ARBA" id="ARBA00012513"/>
    </source>
</evidence>
<dbReference type="AlphaFoldDB" id="A0AAD9JWQ6"/>
<dbReference type="Gene3D" id="1.10.510.10">
    <property type="entry name" value="Transferase(Phosphotransferase) domain 1"/>
    <property type="match status" value="1"/>
</dbReference>
<evidence type="ECO:0000313" key="4">
    <source>
        <dbReference type="EMBL" id="KAK2160130.1"/>
    </source>
</evidence>
<dbReference type="PANTHER" id="PTHR11909">
    <property type="entry name" value="CASEIN KINASE-RELATED"/>
    <property type="match status" value="1"/>
</dbReference>
<dbReference type="EC" id="2.7.11.1" evidence="1"/>
<dbReference type="SMART" id="SM00220">
    <property type="entry name" value="S_TKc"/>
    <property type="match status" value="1"/>
</dbReference>
<feature type="region of interest" description="Disordered" evidence="2">
    <location>
        <begin position="57"/>
        <end position="84"/>
    </location>
</feature>
<feature type="domain" description="Protein kinase" evidence="3">
    <location>
        <begin position="94"/>
        <end position="365"/>
    </location>
</feature>
<protein>
    <recommendedName>
        <fullName evidence="1">non-specific serine/threonine protein kinase</fullName>
        <ecNumber evidence="1">2.7.11.1</ecNumber>
    </recommendedName>
</protein>
<gene>
    <name evidence="4" type="ORF">NP493_1667g00018</name>
</gene>
<dbReference type="SUPFAM" id="SSF56112">
    <property type="entry name" value="Protein kinase-like (PK-like)"/>
    <property type="match status" value="1"/>
</dbReference>
<name>A0AAD9JWQ6_RIDPI</name>
<dbReference type="PROSITE" id="PS50011">
    <property type="entry name" value="PROTEIN_KINASE_DOM"/>
    <property type="match status" value="1"/>
</dbReference>
<organism evidence="4 5">
    <name type="scientific">Ridgeia piscesae</name>
    <name type="common">Tubeworm</name>
    <dbReference type="NCBI Taxonomy" id="27915"/>
    <lineage>
        <taxon>Eukaryota</taxon>
        <taxon>Metazoa</taxon>
        <taxon>Spiralia</taxon>
        <taxon>Lophotrochozoa</taxon>
        <taxon>Annelida</taxon>
        <taxon>Polychaeta</taxon>
        <taxon>Sedentaria</taxon>
        <taxon>Canalipalpata</taxon>
        <taxon>Sabellida</taxon>
        <taxon>Siboglinidae</taxon>
        <taxon>Ridgeia</taxon>
    </lineage>
</organism>
<dbReference type="GO" id="GO:0005524">
    <property type="term" value="F:ATP binding"/>
    <property type="evidence" value="ECO:0007669"/>
    <property type="project" value="InterPro"/>
</dbReference>
<proteinExistence type="predicted"/>
<dbReference type="PROSITE" id="PS00108">
    <property type="entry name" value="PROTEIN_KINASE_ST"/>
    <property type="match status" value="1"/>
</dbReference>
<evidence type="ECO:0000259" key="3">
    <source>
        <dbReference type="PROSITE" id="PS50011"/>
    </source>
</evidence>
<accession>A0AAD9JWQ6</accession>
<sequence>MDETVMSGGLQTIVSGGLQTGLPDCLQTALSDGLQTGLSDGLQIAVSVKPAASPPVANCGANASSDDAQTGGDQPTPPGNTPAADFIVGRSVKARVLELINRGSFGTIHRGVMLETGEDVVVKLEKQKAPCPQLLAEADIYRHLQGGPGIPKFFWGGLYDYEPFYNVLVIELLGPSIQDLFAYCHHRFTLKTVLMLADQMVDILRFIHEKHYIYRDIKPDNFLVGVGADTRHIYVVDFGLAKKYERGRALRRSSSYHFCHPMVGTTRYASLHAHRGEEQSPRDDMESLGYVWLYLLRGNLPWQGIKAEHKDETFAAVKEAKLSTTSERLCEGLPAEFASYLDYAKRMKMDEMPNYKKIKAKFRALAEVEGIEYDWEYDWNVQQEKTGVEFRARGLSDHGHESS</sequence>
<dbReference type="InterPro" id="IPR008271">
    <property type="entry name" value="Ser/Thr_kinase_AS"/>
</dbReference>
<dbReference type="EMBL" id="JAODUO010001667">
    <property type="protein sequence ID" value="KAK2160130.1"/>
    <property type="molecule type" value="Genomic_DNA"/>
</dbReference>
<dbReference type="InterPro" id="IPR000719">
    <property type="entry name" value="Prot_kinase_dom"/>
</dbReference>